<evidence type="ECO:0000256" key="7">
    <source>
        <dbReference type="ARBA" id="ARBA00022989"/>
    </source>
</evidence>
<organism evidence="11 12">
    <name type="scientific">Halocaridina rubra</name>
    <name type="common">Hawaiian red shrimp</name>
    <dbReference type="NCBI Taxonomy" id="373956"/>
    <lineage>
        <taxon>Eukaryota</taxon>
        <taxon>Metazoa</taxon>
        <taxon>Ecdysozoa</taxon>
        <taxon>Arthropoda</taxon>
        <taxon>Crustacea</taxon>
        <taxon>Multicrustacea</taxon>
        <taxon>Malacostraca</taxon>
        <taxon>Eumalacostraca</taxon>
        <taxon>Eucarida</taxon>
        <taxon>Decapoda</taxon>
        <taxon>Pleocyemata</taxon>
        <taxon>Caridea</taxon>
        <taxon>Atyoidea</taxon>
        <taxon>Atyidae</taxon>
        <taxon>Halocaridina</taxon>
    </lineage>
</organism>
<accession>A0AAN8XBF5</accession>
<keyword evidence="12" id="KW-1185">Reference proteome</keyword>
<keyword evidence="5 10" id="KW-0812">Transmembrane</keyword>
<comment type="subcellular location">
    <subcellularLocation>
        <location evidence="2">Endosome membrane</location>
        <topology evidence="2">Multi-pass membrane protein</topology>
    </subcellularLocation>
    <subcellularLocation>
        <location evidence="1">Lysosome membrane</location>
        <topology evidence="1">Multi-pass membrane protein</topology>
    </subcellularLocation>
</comment>
<dbReference type="GO" id="GO:0005765">
    <property type="term" value="C:lysosomal membrane"/>
    <property type="evidence" value="ECO:0007669"/>
    <property type="project" value="UniProtKB-SubCell"/>
</dbReference>
<dbReference type="GO" id="GO:0005886">
    <property type="term" value="C:plasma membrane"/>
    <property type="evidence" value="ECO:0007669"/>
    <property type="project" value="TreeGrafter"/>
</dbReference>
<dbReference type="AlphaFoldDB" id="A0AAN8XBF5"/>
<dbReference type="EMBL" id="JAXCGZ010007980">
    <property type="protein sequence ID" value="KAK7078153.1"/>
    <property type="molecule type" value="Genomic_DNA"/>
</dbReference>
<gene>
    <name evidence="11" type="ORF">SK128_021997</name>
</gene>
<dbReference type="PANTHER" id="PTHR31525">
    <property type="entry name" value="HEME TRANSPORTER HRG1"/>
    <property type="match status" value="1"/>
</dbReference>
<comment type="similarity">
    <text evidence="3">Belongs to the HRG family.</text>
</comment>
<evidence type="ECO:0000313" key="12">
    <source>
        <dbReference type="Proteomes" id="UP001381693"/>
    </source>
</evidence>
<dbReference type="GO" id="GO:0010008">
    <property type="term" value="C:endosome membrane"/>
    <property type="evidence" value="ECO:0007669"/>
    <property type="project" value="UniProtKB-SubCell"/>
</dbReference>
<keyword evidence="6" id="KW-0967">Endosome</keyword>
<evidence type="ECO:0000256" key="1">
    <source>
        <dbReference type="ARBA" id="ARBA00004155"/>
    </source>
</evidence>
<evidence type="ECO:0000256" key="5">
    <source>
        <dbReference type="ARBA" id="ARBA00022692"/>
    </source>
</evidence>
<evidence type="ECO:0000256" key="2">
    <source>
        <dbReference type="ARBA" id="ARBA00004337"/>
    </source>
</evidence>
<dbReference type="GO" id="GO:0020037">
    <property type="term" value="F:heme binding"/>
    <property type="evidence" value="ECO:0007669"/>
    <property type="project" value="TreeGrafter"/>
</dbReference>
<keyword evidence="8 10" id="KW-0472">Membrane</keyword>
<evidence type="ECO:0000256" key="8">
    <source>
        <dbReference type="ARBA" id="ARBA00023136"/>
    </source>
</evidence>
<dbReference type="PRINTS" id="PR02095">
    <property type="entry name" value="TRNSPORTRHRG"/>
</dbReference>
<evidence type="ECO:0000313" key="11">
    <source>
        <dbReference type="EMBL" id="KAK7078153.1"/>
    </source>
</evidence>
<dbReference type="Proteomes" id="UP001381693">
    <property type="component" value="Unassembled WGS sequence"/>
</dbReference>
<evidence type="ECO:0000256" key="10">
    <source>
        <dbReference type="SAM" id="Phobius"/>
    </source>
</evidence>
<keyword evidence="7 10" id="KW-1133">Transmembrane helix</keyword>
<feature type="transmembrane region" description="Helical" evidence="10">
    <location>
        <begin position="25"/>
        <end position="50"/>
    </location>
</feature>
<sequence length="169" mass="19087">MNNTYFFRRLQALARIMAQRSGCCTYFNIITAVLGTLGGWSAFGVFFFHFENQQAGIWAFVSGTFAATTLLIHILYLRHTLESWYTAENLAQIRLMGLLGLIAGLIGAGVYIGLAVSHDDGRPSMDNIATNHYFMLIWALLTLKWGASLFGFSHVYRRRLLEEYHPLLA</sequence>
<name>A0AAN8XBF5_HALRR</name>
<feature type="transmembrane region" description="Helical" evidence="10">
    <location>
        <begin position="56"/>
        <end position="77"/>
    </location>
</feature>
<evidence type="ECO:0000256" key="9">
    <source>
        <dbReference type="ARBA" id="ARBA00023228"/>
    </source>
</evidence>
<feature type="transmembrane region" description="Helical" evidence="10">
    <location>
        <begin position="98"/>
        <end position="116"/>
    </location>
</feature>
<keyword evidence="9" id="KW-0458">Lysosome</keyword>
<dbReference type="InterPro" id="IPR026218">
    <property type="entry name" value="HRG"/>
</dbReference>
<evidence type="ECO:0008006" key="13">
    <source>
        <dbReference type="Google" id="ProtNLM"/>
    </source>
</evidence>
<dbReference type="Pfam" id="PF16954">
    <property type="entry name" value="HRG"/>
    <property type="match status" value="1"/>
</dbReference>
<dbReference type="PANTHER" id="PTHR31525:SF1">
    <property type="entry name" value="HEME TRANSPORTER HRG1"/>
    <property type="match status" value="1"/>
</dbReference>
<feature type="transmembrane region" description="Helical" evidence="10">
    <location>
        <begin position="136"/>
        <end position="156"/>
    </location>
</feature>
<evidence type="ECO:0000256" key="6">
    <source>
        <dbReference type="ARBA" id="ARBA00022753"/>
    </source>
</evidence>
<keyword evidence="4" id="KW-0813">Transport</keyword>
<reference evidence="11 12" key="1">
    <citation type="submission" date="2023-11" db="EMBL/GenBank/DDBJ databases">
        <title>Halocaridina rubra genome assembly.</title>
        <authorList>
            <person name="Smith C."/>
        </authorList>
    </citation>
    <scope>NUCLEOTIDE SEQUENCE [LARGE SCALE GENOMIC DNA]</scope>
    <source>
        <strain evidence="11">EP-1</strain>
        <tissue evidence="11">Whole</tissue>
    </source>
</reference>
<protein>
    <recommendedName>
        <fullName evidence="13">Heme transporter hrg-1</fullName>
    </recommendedName>
</protein>
<comment type="caution">
    <text evidence="11">The sequence shown here is derived from an EMBL/GenBank/DDBJ whole genome shotgun (WGS) entry which is preliminary data.</text>
</comment>
<evidence type="ECO:0000256" key="4">
    <source>
        <dbReference type="ARBA" id="ARBA00022448"/>
    </source>
</evidence>
<dbReference type="GO" id="GO:0015232">
    <property type="term" value="F:heme transmembrane transporter activity"/>
    <property type="evidence" value="ECO:0007669"/>
    <property type="project" value="InterPro"/>
</dbReference>
<proteinExistence type="inferred from homology"/>
<evidence type="ECO:0000256" key="3">
    <source>
        <dbReference type="ARBA" id="ARBA00006203"/>
    </source>
</evidence>